<keyword evidence="3" id="KW-1185">Reference proteome</keyword>
<sequence>MDNTRSGITWFDEDKWIACLMSTDPQPSTWIIDRKLAENEDLATEADVKKCMMPSEAGSIFVCSNIDAPSQEAVVKARMQIPYFNTTFKSRQVRAQHADPDMRAPSRRELSAFDYLT</sequence>
<proteinExistence type="predicted"/>
<gene>
    <name evidence="2" type="ORF">P174DRAFT_421420</name>
</gene>
<accession>A0A2I1C3Y5</accession>
<feature type="region of interest" description="Disordered" evidence="1">
    <location>
        <begin position="94"/>
        <end position="117"/>
    </location>
</feature>
<dbReference type="OrthoDB" id="4489835at2759"/>
<dbReference type="EMBL" id="MSZS01000005">
    <property type="protein sequence ID" value="PKX92350.1"/>
    <property type="molecule type" value="Genomic_DNA"/>
</dbReference>
<dbReference type="GeneID" id="36532273"/>
<organism evidence="2 3">
    <name type="scientific">Aspergillus novofumigatus (strain IBT 16806)</name>
    <dbReference type="NCBI Taxonomy" id="1392255"/>
    <lineage>
        <taxon>Eukaryota</taxon>
        <taxon>Fungi</taxon>
        <taxon>Dikarya</taxon>
        <taxon>Ascomycota</taxon>
        <taxon>Pezizomycotina</taxon>
        <taxon>Eurotiomycetes</taxon>
        <taxon>Eurotiomycetidae</taxon>
        <taxon>Eurotiales</taxon>
        <taxon>Aspergillaceae</taxon>
        <taxon>Aspergillus</taxon>
        <taxon>Aspergillus subgen. Fumigati</taxon>
    </lineage>
</organism>
<dbReference type="Proteomes" id="UP000234474">
    <property type="component" value="Unassembled WGS sequence"/>
</dbReference>
<dbReference type="VEuPathDB" id="FungiDB:P174DRAFT_421420"/>
<evidence type="ECO:0000313" key="3">
    <source>
        <dbReference type="Proteomes" id="UP000234474"/>
    </source>
</evidence>
<dbReference type="RefSeq" id="XP_024680945.1">
    <property type="nucleotide sequence ID" value="XM_024824948.1"/>
</dbReference>
<feature type="compositionally biased region" description="Basic and acidic residues" evidence="1">
    <location>
        <begin position="96"/>
        <end position="111"/>
    </location>
</feature>
<comment type="caution">
    <text evidence="2">The sequence shown here is derived from an EMBL/GenBank/DDBJ whole genome shotgun (WGS) entry which is preliminary data.</text>
</comment>
<evidence type="ECO:0000256" key="1">
    <source>
        <dbReference type="SAM" id="MobiDB-lite"/>
    </source>
</evidence>
<evidence type="ECO:0000313" key="2">
    <source>
        <dbReference type="EMBL" id="PKX92350.1"/>
    </source>
</evidence>
<dbReference type="AlphaFoldDB" id="A0A2I1C3Y5"/>
<protein>
    <submittedName>
        <fullName evidence="2">Uncharacterized protein</fullName>
    </submittedName>
</protein>
<name>A0A2I1C3Y5_ASPN1</name>
<reference evidence="3" key="1">
    <citation type="journal article" date="2018" name="Proc. Natl. Acad. Sci. U.S.A.">
        <title>Linking secondary metabolites to gene clusters through genome sequencing of six diverse Aspergillus species.</title>
        <authorList>
            <person name="Kaerboelling I."/>
            <person name="Vesth T.C."/>
            <person name="Frisvad J.C."/>
            <person name="Nybo J.L."/>
            <person name="Theobald S."/>
            <person name="Kuo A."/>
            <person name="Bowyer P."/>
            <person name="Matsuda Y."/>
            <person name="Mondo S."/>
            <person name="Lyhne E.K."/>
            <person name="Kogle M.E."/>
            <person name="Clum A."/>
            <person name="Lipzen A."/>
            <person name="Salamov A."/>
            <person name="Ngan C.Y."/>
            <person name="Daum C."/>
            <person name="Chiniquy J."/>
            <person name="Barry K."/>
            <person name="LaButti K."/>
            <person name="Haridas S."/>
            <person name="Simmons B.A."/>
            <person name="Magnuson J.K."/>
            <person name="Mortensen U.H."/>
            <person name="Larsen T.O."/>
            <person name="Grigoriev I.V."/>
            <person name="Baker S.E."/>
            <person name="Andersen M.R."/>
        </authorList>
    </citation>
    <scope>NUCLEOTIDE SEQUENCE [LARGE SCALE GENOMIC DNA]</scope>
    <source>
        <strain evidence="3">IBT 16806</strain>
    </source>
</reference>